<accession>A0A031FS27</accession>
<comment type="caution">
    <text evidence="2">The sequence shown here is derived from an EMBL/GenBank/DDBJ whole genome shotgun (WGS) entry which is preliminary data.</text>
</comment>
<evidence type="ECO:0000256" key="1">
    <source>
        <dbReference type="SAM" id="MobiDB-lite"/>
    </source>
</evidence>
<dbReference type="EMBL" id="JFYO01000006">
    <property type="protein sequence ID" value="EZP26996.1"/>
    <property type="molecule type" value="Genomic_DNA"/>
</dbReference>
<dbReference type="Proteomes" id="UP000024001">
    <property type="component" value="Unassembled WGS sequence"/>
</dbReference>
<dbReference type="KEGG" id="moo:BWL13_01745"/>
<reference evidence="2 3" key="1">
    <citation type="submission" date="2014-03" db="EMBL/GenBank/DDBJ databases">
        <title>Draft Genome Sequences of 13 Willow Endophytes.</title>
        <authorList>
            <person name="Gan H.Y."/>
            <person name="Gan H.M."/>
            <person name="Savka M.A."/>
            <person name="Hudson A.O."/>
        </authorList>
    </citation>
    <scope>NUCLEOTIDE SEQUENCE [LARGE SCALE GENOMIC DNA]</scope>
    <source>
        <strain evidence="2 3">RIT293</strain>
    </source>
</reference>
<evidence type="ECO:0000313" key="3">
    <source>
        <dbReference type="Proteomes" id="UP000024001"/>
    </source>
</evidence>
<name>A0A031FS27_9MICO</name>
<proteinExistence type="predicted"/>
<dbReference type="AlphaFoldDB" id="A0A031FS27"/>
<evidence type="ECO:0000313" key="2">
    <source>
        <dbReference type="EMBL" id="EZP26996.1"/>
    </source>
</evidence>
<feature type="region of interest" description="Disordered" evidence="1">
    <location>
        <begin position="1"/>
        <end position="20"/>
    </location>
</feature>
<protein>
    <submittedName>
        <fullName evidence="2">Uncharacterized protein</fullName>
    </submittedName>
</protein>
<dbReference type="PATRIC" id="fig|273677.3.peg.2180"/>
<organism evidence="2 3">
    <name type="scientific">Microbacterium oleivorans</name>
    <dbReference type="NCBI Taxonomy" id="273677"/>
    <lineage>
        <taxon>Bacteria</taxon>
        <taxon>Bacillati</taxon>
        <taxon>Actinomycetota</taxon>
        <taxon>Actinomycetes</taxon>
        <taxon>Micrococcales</taxon>
        <taxon>Microbacteriaceae</taxon>
        <taxon>Microbacterium</taxon>
    </lineage>
</organism>
<keyword evidence="3" id="KW-1185">Reference proteome</keyword>
<sequence>MDAMATSNLPTPSLQPISTLTNSTEDKVVVELVDEGASCCGGGCCSTN</sequence>
<gene>
    <name evidence="2" type="ORF">BW34_02200</name>
</gene>